<evidence type="ECO:0000313" key="12">
    <source>
        <dbReference type="Proteomes" id="UP001295684"/>
    </source>
</evidence>
<reference evidence="11" key="1">
    <citation type="submission" date="2023-07" db="EMBL/GenBank/DDBJ databases">
        <authorList>
            <consortium name="AG Swart"/>
            <person name="Singh M."/>
            <person name="Singh A."/>
            <person name="Seah K."/>
            <person name="Emmerich C."/>
        </authorList>
    </citation>
    <scope>NUCLEOTIDE SEQUENCE</scope>
    <source>
        <strain evidence="11">DP1</strain>
    </source>
</reference>
<comment type="subcellular location">
    <subcellularLocation>
        <location evidence="1">Membrane</location>
        <topology evidence="1">Multi-pass membrane protein</topology>
    </subcellularLocation>
</comment>
<feature type="region of interest" description="Disordered" evidence="8">
    <location>
        <begin position="843"/>
        <end position="893"/>
    </location>
</feature>
<proteinExistence type="predicted"/>
<feature type="domain" description="Cyclic nucleotide-binding" evidence="10">
    <location>
        <begin position="463"/>
        <end position="562"/>
    </location>
</feature>
<keyword evidence="7" id="KW-0407">Ion channel</keyword>
<keyword evidence="6 9" id="KW-0472">Membrane</keyword>
<feature type="compositionally biased region" description="Low complexity" evidence="8">
    <location>
        <begin position="847"/>
        <end position="859"/>
    </location>
</feature>
<dbReference type="Pfam" id="PF00520">
    <property type="entry name" value="Ion_trans"/>
    <property type="match status" value="1"/>
</dbReference>
<dbReference type="GO" id="GO:0016020">
    <property type="term" value="C:membrane"/>
    <property type="evidence" value="ECO:0007669"/>
    <property type="project" value="UniProtKB-SubCell"/>
</dbReference>
<dbReference type="Proteomes" id="UP001295684">
    <property type="component" value="Unassembled WGS sequence"/>
</dbReference>
<evidence type="ECO:0000259" key="10">
    <source>
        <dbReference type="PROSITE" id="PS50042"/>
    </source>
</evidence>
<dbReference type="SUPFAM" id="SSF81324">
    <property type="entry name" value="Voltage-gated potassium channels"/>
    <property type="match status" value="1"/>
</dbReference>
<evidence type="ECO:0000313" key="11">
    <source>
        <dbReference type="EMBL" id="CAI2372725.1"/>
    </source>
</evidence>
<organism evidence="11 12">
    <name type="scientific">Euplotes crassus</name>
    <dbReference type="NCBI Taxonomy" id="5936"/>
    <lineage>
        <taxon>Eukaryota</taxon>
        <taxon>Sar</taxon>
        <taxon>Alveolata</taxon>
        <taxon>Ciliophora</taxon>
        <taxon>Intramacronucleata</taxon>
        <taxon>Spirotrichea</taxon>
        <taxon>Hypotrichia</taxon>
        <taxon>Euplotida</taxon>
        <taxon>Euplotidae</taxon>
        <taxon>Moneuplotes</taxon>
    </lineage>
</organism>
<dbReference type="InterPro" id="IPR003938">
    <property type="entry name" value="K_chnl_volt-dep_EAG/ELK/ERG"/>
</dbReference>
<feature type="transmembrane region" description="Helical" evidence="9">
    <location>
        <begin position="322"/>
        <end position="342"/>
    </location>
</feature>
<evidence type="ECO:0000256" key="5">
    <source>
        <dbReference type="ARBA" id="ARBA00023065"/>
    </source>
</evidence>
<dbReference type="InterPro" id="IPR018490">
    <property type="entry name" value="cNMP-bd_dom_sf"/>
</dbReference>
<evidence type="ECO:0000256" key="1">
    <source>
        <dbReference type="ARBA" id="ARBA00004141"/>
    </source>
</evidence>
<dbReference type="GO" id="GO:0005249">
    <property type="term" value="F:voltage-gated potassium channel activity"/>
    <property type="evidence" value="ECO:0007669"/>
    <property type="project" value="InterPro"/>
</dbReference>
<keyword evidence="12" id="KW-1185">Reference proteome</keyword>
<dbReference type="SUPFAM" id="SSF51206">
    <property type="entry name" value="cAMP-binding domain-like"/>
    <property type="match status" value="1"/>
</dbReference>
<name>A0AAD2CVH3_EUPCR</name>
<sequence length="1123" mass="131626">MNLYLNNLQDCSKEDFKGVDQDVYPAIIQAPELYHADEDILEMNNFYYNRMNKQKKKKKLCCDKILCKKKTNRIEEISKLVPKEQTRRNWEVFKEKTIEYLRMQKIIRGAQKLKRGFDRSDLNLEEEQYRFQDFLLHPENSKRIFFENLIALIYIIDLYANIYSLCFEADITVFDLSIIPVYLLEIYISCVSMIWHDMILIKDIKKILKNYLKRNFIVDLINILPFFLLKRELKALKFIKAKRLRIYFSRVLTMIYEFCSKRLKLKEHSLKVIEKGSKFLAALFLTLHVIACINSYFGKTQEDGWVNKNKGLLRENYNHFDIYIAAVYWTMTTFTTIGYGDFTASTNSEYLMQCFIMLMGIGFFGYIVGNVSTIFMQAESITHIKNMYEEEFNLWLIRLNKAKNSKIMRNEYFTYGARCVTSKWDKDFCELKNNEFFSNLKPRIQKETSDQLFSSVYDTYDGFFKGTDKGFMRAIVHAMKYEVHEQFPPYTTDYKKPANHIPVEQTCNIIPQGKIPTKLIFVKEGVVYGGNSTGRYVYFRLKKGSYFGEGYILNQKPSSYSINYFRDESACLFSVENIDLVSICQSYPSSFEKIRKRSISRRRVFRKMKYNSLREIITETLQKNYKFGEDAGVDLNSIRTAMYNVILKNISLKETILRQAFLQSARNEQSNDSQDSIFSELSAGKFQDGSGSLSKDTSRKLKFTDEDLPKISLNPIEKGSRLPEEEKALNEQQINRDSETIKYHDTITPFKEYDIYGDIEGISSDSDCNDESMSVVKKVLSRNKNASLSLNKHWAGEITPSQRIPLGLTRTLNFDKKIKSFQSNGAHATSSFKKEVLRSIDDESESDSNFSGGSSEEFNTAGPIRNSTYFTKSSNEDLPAMSTNKVHSSKRKVRIHMRRSTNKYYSMNKFEQQNFEETNHRRYHGDGRIGPNKFCSPTLSSKEEEELSYKDTLQNQFVKKYISKEDLKRRFFYLNNELYNLCEGEELEEIKRYTSLAKNRRKNEIFEEVLIESEDDLESEFDQALKILQFDIDPVIHTTEMAEKVTKSLISETEKSLTICLLNTSLSMNKFNDQIREHKESLNRCKRRSSHLTSESQKILRKSKIKYKLGEQPTYCSRRVRFC</sequence>
<accession>A0AAD2CVH3</accession>
<dbReference type="InterPro" id="IPR005821">
    <property type="entry name" value="Ion_trans_dom"/>
</dbReference>
<keyword evidence="4 9" id="KW-1133">Transmembrane helix</keyword>
<evidence type="ECO:0000256" key="9">
    <source>
        <dbReference type="SAM" id="Phobius"/>
    </source>
</evidence>
<dbReference type="EMBL" id="CAMPGE010014025">
    <property type="protein sequence ID" value="CAI2372725.1"/>
    <property type="molecule type" value="Genomic_DNA"/>
</dbReference>
<feature type="transmembrane region" description="Helical" evidence="9">
    <location>
        <begin position="279"/>
        <end position="297"/>
    </location>
</feature>
<protein>
    <recommendedName>
        <fullName evidence="10">Cyclic nucleotide-binding domain-containing protein</fullName>
    </recommendedName>
</protein>
<comment type="caution">
    <text evidence="11">The sequence shown here is derived from an EMBL/GenBank/DDBJ whole genome shotgun (WGS) entry which is preliminary data.</text>
</comment>
<dbReference type="PANTHER" id="PTHR47823">
    <property type="entry name" value="ION_TRANS DOMAIN-CONTAINING PROTEIN"/>
    <property type="match status" value="1"/>
</dbReference>
<evidence type="ECO:0000256" key="8">
    <source>
        <dbReference type="SAM" id="MobiDB-lite"/>
    </source>
</evidence>
<dbReference type="Gene3D" id="1.10.287.70">
    <property type="match status" value="1"/>
</dbReference>
<evidence type="ECO:0000256" key="2">
    <source>
        <dbReference type="ARBA" id="ARBA00022448"/>
    </source>
</evidence>
<feature type="transmembrane region" description="Helical" evidence="9">
    <location>
        <begin position="177"/>
        <end position="199"/>
    </location>
</feature>
<evidence type="ECO:0000256" key="4">
    <source>
        <dbReference type="ARBA" id="ARBA00022989"/>
    </source>
</evidence>
<dbReference type="AlphaFoldDB" id="A0AAD2CVH3"/>
<dbReference type="PRINTS" id="PR01463">
    <property type="entry name" value="EAGCHANLFMLY"/>
</dbReference>
<dbReference type="PANTHER" id="PTHR47823:SF9">
    <property type="entry name" value="CHROMOSOME UNDETERMINED SCAFFOLD_10, WHOLE GENOME SHOTGUN SEQUENCE"/>
    <property type="match status" value="1"/>
</dbReference>
<feature type="transmembrane region" description="Helical" evidence="9">
    <location>
        <begin position="144"/>
        <end position="165"/>
    </location>
</feature>
<feature type="transmembrane region" description="Helical" evidence="9">
    <location>
        <begin position="354"/>
        <end position="376"/>
    </location>
</feature>
<keyword evidence="3 9" id="KW-0812">Transmembrane</keyword>
<gene>
    <name evidence="11" type="ORF">ECRASSUSDP1_LOCUS14058</name>
</gene>
<dbReference type="InterPro" id="IPR000595">
    <property type="entry name" value="cNMP-bd_dom"/>
</dbReference>
<keyword evidence="5" id="KW-0406">Ion transport</keyword>
<evidence type="ECO:0000256" key="7">
    <source>
        <dbReference type="ARBA" id="ARBA00023303"/>
    </source>
</evidence>
<evidence type="ECO:0000256" key="6">
    <source>
        <dbReference type="ARBA" id="ARBA00023136"/>
    </source>
</evidence>
<keyword evidence="2" id="KW-0813">Transport</keyword>
<dbReference type="PROSITE" id="PS50042">
    <property type="entry name" value="CNMP_BINDING_3"/>
    <property type="match status" value="1"/>
</dbReference>
<dbReference type="InterPro" id="IPR014710">
    <property type="entry name" value="RmlC-like_jellyroll"/>
</dbReference>
<evidence type="ECO:0000256" key="3">
    <source>
        <dbReference type="ARBA" id="ARBA00022692"/>
    </source>
</evidence>
<dbReference type="Gene3D" id="2.60.120.10">
    <property type="entry name" value="Jelly Rolls"/>
    <property type="match status" value="1"/>
</dbReference>